<name>A0A6N7LQL8_9GAMM</name>
<protein>
    <recommendedName>
        <fullName evidence="4">Outer membrane protein beta-barrel domain-containing protein</fullName>
    </recommendedName>
</protein>
<keyword evidence="3" id="KW-1185">Reference proteome</keyword>
<comment type="caution">
    <text evidence="2">The sequence shown here is derived from an EMBL/GenBank/DDBJ whole genome shotgun (WGS) entry which is preliminary data.</text>
</comment>
<organism evidence="2 3">
    <name type="scientific">Alcanivorax sediminis</name>
    <dbReference type="NCBI Taxonomy" id="2663008"/>
    <lineage>
        <taxon>Bacteria</taxon>
        <taxon>Pseudomonadati</taxon>
        <taxon>Pseudomonadota</taxon>
        <taxon>Gammaproteobacteria</taxon>
        <taxon>Oceanospirillales</taxon>
        <taxon>Alcanivoracaceae</taxon>
        <taxon>Alcanivorax</taxon>
    </lineage>
</organism>
<proteinExistence type="predicted"/>
<dbReference type="Proteomes" id="UP000469421">
    <property type="component" value="Unassembled WGS sequence"/>
</dbReference>
<evidence type="ECO:0000313" key="3">
    <source>
        <dbReference type="Proteomes" id="UP000469421"/>
    </source>
</evidence>
<keyword evidence="1" id="KW-0732">Signal</keyword>
<reference evidence="2 3" key="1">
    <citation type="submission" date="2019-10" db="EMBL/GenBank/DDBJ databases">
        <title>Alcanivorax sp.PA15-N-34 draft genome sequence.</title>
        <authorList>
            <person name="Liao X."/>
            <person name="Shao Z."/>
        </authorList>
    </citation>
    <scope>NUCLEOTIDE SEQUENCE [LARGE SCALE GENOMIC DNA]</scope>
    <source>
        <strain evidence="2 3">PA15-N-34</strain>
    </source>
</reference>
<dbReference type="RefSeq" id="WP_153499145.1">
    <property type="nucleotide sequence ID" value="NZ_WIRE01000001.1"/>
</dbReference>
<feature type="chain" id="PRO_5027103240" description="Outer membrane protein beta-barrel domain-containing protein" evidence="1">
    <location>
        <begin position="21"/>
        <end position="212"/>
    </location>
</feature>
<dbReference type="Gene3D" id="2.40.160.20">
    <property type="match status" value="1"/>
</dbReference>
<evidence type="ECO:0000256" key="1">
    <source>
        <dbReference type="SAM" id="SignalP"/>
    </source>
</evidence>
<dbReference type="AlphaFoldDB" id="A0A6N7LQL8"/>
<accession>A0A6N7LQL8</accession>
<sequence length="212" mass="22816">MKILLPALIAAATCAVNAWAETSAPASTQSGGFMLGAGLGFDSGNFSEELEDELAFIGPGFDVDDDGADIGKDLYLGYVFGGASSFRFGYREFGEQSGDVTYFGNKTGDYVLEADGVYMAVDLLLPLNETLFVGGTLGLQNWDGKVTARNAFFSSTESTDGRDFFYGLRGKLLVNEGRGALVAGYSLYSFEDEYGEELEYNSLSIGFEGYFR</sequence>
<gene>
    <name evidence="2" type="ORF">GFN93_04075</name>
</gene>
<feature type="signal peptide" evidence="1">
    <location>
        <begin position="1"/>
        <end position="20"/>
    </location>
</feature>
<dbReference type="EMBL" id="WIRE01000001">
    <property type="protein sequence ID" value="MQX52413.1"/>
    <property type="molecule type" value="Genomic_DNA"/>
</dbReference>
<evidence type="ECO:0000313" key="2">
    <source>
        <dbReference type="EMBL" id="MQX52413.1"/>
    </source>
</evidence>
<evidence type="ECO:0008006" key="4">
    <source>
        <dbReference type="Google" id="ProtNLM"/>
    </source>
</evidence>